<dbReference type="NCBIfam" id="NF003819">
    <property type="entry name" value="PRK05412.1"/>
    <property type="match status" value="1"/>
</dbReference>
<gene>
    <name evidence="3" type="ORF">METZ01_LOCUS164816</name>
</gene>
<evidence type="ECO:0000256" key="2">
    <source>
        <dbReference type="ARBA" id="ARBA00093450"/>
    </source>
</evidence>
<reference evidence="3" key="1">
    <citation type="submission" date="2018-05" db="EMBL/GenBank/DDBJ databases">
        <authorList>
            <person name="Lanie J.A."/>
            <person name="Ng W.-L."/>
            <person name="Kazmierczak K.M."/>
            <person name="Andrzejewski T.M."/>
            <person name="Davidsen T.M."/>
            <person name="Wayne K.J."/>
            <person name="Tettelin H."/>
            <person name="Glass J.I."/>
            <person name="Rusch D."/>
            <person name="Podicherti R."/>
            <person name="Tsui H.-C.T."/>
            <person name="Winkler M.E."/>
        </authorList>
    </citation>
    <scope>NUCLEOTIDE SEQUENCE</scope>
</reference>
<dbReference type="SUPFAM" id="SSF89963">
    <property type="entry name" value="YajQ-like"/>
    <property type="match status" value="2"/>
</dbReference>
<dbReference type="InterPro" id="IPR036183">
    <property type="entry name" value="YajQ-like_sf"/>
</dbReference>
<dbReference type="InterPro" id="IPR035571">
    <property type="entry name" value="UPF0234-like_C"/>
</dbReference>
<evidence type="ECO:0008006" key="4">
    <source>
        <dbReference type="Google" id="ProtNLM"/>
    </source>
</evidence>
<dbReference type="GO" id="GO:0000166">
    <property type="term" value="F:nucleotide binding"/>
    <property type="evidence" value="ECO:0007669"/>
    <property type="project" value="UniProtKB-KW"/>
</dbReference>
<sequence length="133" mass="14730">MPSFDVVSRVDVSEVDNAINGIGREVKQRYDFKGTACVVERSGNIVTILADNQVLLRQMQELLATYCVKRGVNHDSLEYKNPESAAKGALRQEVTLRQGITQDISKKIIQSIKGSKLKVQLAIQGEEVRVTGK</sequence>
<dbReference type="PANTHER" id="PTHR30476">
    <property type="entry name" value="UPF0234 PROTEIN YAJQ"/>
    <property type="match status" value="1"/>
</dbReference>
<dbReference type="Pfam" id="PF04461">
    <property type="entry name" value="YajQ"/>
    <property type="match status" value="1"/>
</dbReference>
<accession>A0A382BFC2</accession>
<feature type="non-terminal residue" evidence="3">
    <location>
        <position position="133"/>
    </location>
</feature>
<dbReference type="EMBL" id="UINC01029368">
    <property type="protein sequence ID" value="SVB11962.1"/>
    <property type="molecule type" value="Genomic_DNA"/>
</dbReference>
<dbReference type="PANTHER" id="PTHR30476:SF0">
    <property type="entry name" value="UPF0234 PROTEIN YAJQ"/>
    <property type="match status" value="1"/>
</dbReference>
<organism evidence="3">
    <name type="scientific">marine metagenome</name>
    <dbReference type="NCBI Taxonomy" id="408172"/>
    <lineage>
        <taxon>unclassified sequences</taxon>
        <taxon>metagenomes</taxon>
        <taxon>ecological metagenomes</taxon>
    </lineage>
</organism>
<dbReference type="AlphaFoldDB" id="A0A382BFC2"/>
<keyword evidence="1" id="KW-0547">Nucleotide-binding</keyword>
<protein>
    <recommendedName>
        <fullName evidence="4">YajQ family cyclic di-GMP-binding protein</fullName>
    </recommendedName>
</protein>
<evidence type="ECO:0000256" key="1">
    <source>
        <dbReference type="ARBA" id="ARBA00022741"/>
    </source>
</evidence>
<dbReference type="InterPro" id="IPR007551">
    <property type="entry name" value="YajQ/Smlt4090-like"/>
</dbReference>
<evidence type="ECO:0000313" key="3">
    <source>
        <dbReference type="EMBL" id="SVB11962.1"/>
    </source>
</evidence>
<dbReference type="GO" id="GO:0005829">
    <property type="term" value="C:cytosol"/>
    <property type="evidence" value="ECO:0007669"/>
    <property type="project" value="TreeGrafter"/>
</dbReference>
<dbReference type="HAMAP" id="MF_00632">
    <property type="entry name" value="UPF0234"/>
    <property type="match status" value="1"/>
</dbReference>
<name>A0A382BFC2_9ZZZZ</name>
<dbReference type="Gene3D" id="3.30.70.860">
    <property type="match status" value="1"/>
</dbReference>
<dbReference type="Gene3D" id="3.30.70.990">
    <property type="entry name" value="YajQ-like, domain 2"/>
    <property type="match status" value="1"/>
</dbReference>
<dbReference type="InterPro" id="IPR035570">
    <property type="entry name" value="UPF0234_N"/>
</dbReference>
<comment type="similarity">
    <text evidence="2">Belongs to the YajQ family.</text>
</comment>
<proteinExistence type="inferred from homology"/>